<dbReference type="PANTHER" id="PTHR33540:SF2">
    <property type="entry name" value="TRNA THREONYLCARBAMOYLADENOSINE BIOSYNTHESIS PROTEIN TSAE"/>
    <property type="match status" value="1"/>
</dbReference>
<dbReference type="GO" id="GO:0046872">
    <property type="term" value="F:metal ion binding"/>
    <property type="evidence" value="ECO:0007669"/>
    <property type="project" value="UniProtKB-KW"/>
</dbReference>
<organism evidence="11 12">
    <name type="scientific">Pseudobdellovibrio exovorus JSS</name>
    <dbReference type="NCBI Taxonomy" id="1184267"/>
    <lineage>
        <taxon>Bacteria</taxon>
        <taxon>Pseudomonadati</taxon>
        <taxon>Bdellovibrionota</taxon>
        <taxon>Bdellovibrionia</taxon>
        <taxon>Bdellovibrionales</taxon>
        <taxon>Pseudobdellovibrionaceae</taxon>
        <taxon>Pseudobdellovibrio</taxon>
    </lineage>
</organism>
<dbReference type="NCBIfam" id="TIGR00150">
    <property type="entry name" value="T6A_YjeE"/>
    <property type="match status" value="1"/>
</dbReference>
<evidence type="ECO:0000256" key="4">
    <source>
        <dbReference type="ARBA" id="ARBA00022490"/>
    </source>
</evidence>
<evidence type="ECO:0000256" key="2">
    <source>
        <dbReference type="ARBA" id="ARBA00007599"/>
    </source>
</evidence>
<dbReference type="GO" id="GO:0002949">
    <property type="term" value="P:tRNA threonylcarbamoyladenosine modification"/>
    <property type="evidence" value="ECO:0007669"/>
    <property type="project" value="InterPro"/>
</dbReference>
<gene>
    <name evidence="11" type="ORF">A11Q_1368</name>
</gene>
<evidence type="ECO:0000256" key="1">
    <source>
        <dbReference type="ARBA" id="ARBA00004496"/>
    </source>
</evidence>
<name>M4VQZ6_9BACT</name>
<dbReference type="RefSeq" id="WP_015470074.1">
    <property type="nucleotide sequence ID" value="NC_020813.1"/>
</dbReference>
<dbReference type="PANTHER" id="PTHR33540">
    <property type="entry name" value="TRNA THREONYLCARBAMOYLADENOSINE BIOSYNTHESIS PROTEIN TSAE"/>
    <property type="match status" value="1"/>
</dbReference>
<proteinExistence type="inferred from homology"/>
<evidence type="ECO:0000256" key="9">
    <source>
        <dbReference type="ARBA" id="ARBA00022842"/>
    </source>
</evidence>
<dbReference type="InterPro" id="IPR027417">
    <property type="entry name" value="P-loop_NTPase"/>
</dbReference>
<dbReference type="GO" id="GO:0005524">
    <property type="term" value="F:ATP binding"/>
    <property type="evidence" value="ECO:0007669"/>
    <property type="project" value="UniProtKB-KW"/>
</dbReference>
<comment type="subcellular location">
    <subcellularLocation>
        <location evidence="1">Cytoplasm</location>
    </subcellularLocation>
</comment>
<evidence type="ECO:0000256" key="10">
    <source>
        <dbReference type="ARBA" id="ARBA00032441"/>
    </source>
</evidence>
<dbReference type="Proteomes" id="UP000012040">
    <property type="component" value="Chromosome"/>
</dbReference>
<keyword evidence="4" id="KW-0963">Cytoplasm</keyword>
<evidence type="ECO:0000256" key="3">
    <source>
        <dbReference type="ARBA" id="ARBA00019010"/>
    </source>
</evidence>
<evidence type="ECO:0000256" key="7">
    <source>
        <dbReference type="ARBA" id="ARBA00022741"/>
    </source>
</evidence>
<dbReference type="HOGENOM" id="CLU_087829_5_1_7"/>
<evidence type="ECO:0000256" key="5">
    <source>
        <dbReference type="ARBA" id="ARBA00022694"/>
    </source>
</evidence>
<reference evidence="11 12" key="1">
    <citation type="journal article" date="2013" name="ISME J.">
        <title>By their genes ye shall know them: genomic signatures of predatory bacteria.</title>
        <authorList>
            <person name="Pasternak Z."/>
            <person name="Pietrokovski S."/>
            <person name="Rotem O."/>
            <person name="Gophna U."/>
            <person name="Lurie-Weinberger M.N."/>
            <person name="Jurkevitch E."/>
        </authorList>
    </citation>
    <scope>NUCLEOTIDE SEQUENCE [LARGE SCALE GENOMIC DNA]</scope>
    <source>
        <strain evidence="11 12">JSS</strain>
    </source>
</reference>
<keyword evidence="8" id="KW-0067">ATP-binding</keyword>
<evidence type="ECO:0000256" key="8">
    <source>
        <dbReference type="ARBA" id="ARBA00022840"/>
    </source>
</evidence>
<keyword evidence="6" id="KW-0479">Metal-binding</keyword>
<protein>
    <recommendedName>
        <fullName evidence="3">tRNA threonylcarbamoyladenosine biosynthesis protein TsaE</fullName>
    </recommendedName>
    <alternativeName>
        <fullName evidence="10">t(6)A37 threonylcarbamoyladenosine biosynthesis protein TsaE</fullName>
    </alternativeName>
</protein>
<dbReference type="PATRIC" id="fig|1184267.3.peg.1387"/>
<dbReference type="SUPFAM" id="SSF52540">
    <property type="entry name" value="P-loop containing nucleoside triphosphate hydrolases"/>
    <property type="match status" value="1"/>
</dbReference>
<dbReference type="OrthoDB" id="5294035at2"/>
<dbReference type="Pfam" id="PF02367">
    <property type="entry name" value="TsaE"/>
    <property type="match status" value="1"/>
</dbReference>
<dbReference type="InterPro" id="IPR003442">
    <property type="entry name" value="T6A_TsaE"/>
</dbReference>
<dbReference type="KEGG" id="bex:A11Q_1368"/>
<keyword evidence="9" id="KW-0460">Magnesium</keyword>
<dbReference type="EMBL" id="CP003537">
    <property type="protein sequence ID" value="AGH95584.1"/>
    <property type="molecule type" value="Genomic_DNA"/>
</dbReference>
<keyword evidence="5" id="KW-0819">tRNA processing</keyword>
<dbReference type="Gene3D" id="3.40.50.300">
    <property type="entry name" value="P-loop containing nucleotide triphosphate hydrolases"/>
    <property type="match status" value="1"/>
</dbReference>
<comment type="similarity">
    <text evidence="2">Belongs to the TsaE family.</text>
</comment>
<evidence type="ECO:0000256" key="6">
    <source>
        <dbReference type="ARBA" id="ARBA00022723"/>
    </source>
</evidence>
<keyword evidence="7" id="KW-0547">Nucleotide-binding</keyword>
<sequence length="147" mass="16886">MTPIWNRTISSEAELNQIANEIATTCAKGSILLLSGDLAAGKTTFVVHFCQRWGLKLMQSPTYAIHQRYANEQIVVDHFDLYRLETEEELESAGVYDLLNQASDYKLIEWPERLDVQSIPLTQNLYGLSFRIEADGKRTIQFFEINR</sequence>
<evidence type="ECO:0000313" key="12">
    <source>
        <dbReference type="Proteomes" id="UP000012040"/>
    </source>
</evidence>
<dbReference type="eggNOG" id="COG0802">
    <property type="taxonomic scope" value="Bacteria"/>
</dbReference>
<keyword evidence="12" id="KW-1185">Reference proteome</keyword>
<dbReference type="AlphaFoldDB" id="M4VQZ6"/>
<accession>M4VQZ6</accession>
<dbReference type="STRING" id="1184267.A11Q_1368"/>
<evidence type="ECO:0000313" key="11">
    <source>
        <dbReference type="EMBL" id="AGH95584.1"/>
    </source>
</evidence>
<dbReference type="GO" id="GO:0005737">
    <property type="term" value="C:cytoplasm"/>
    <property type="evidence" value="ECO:0007669"/>
    <property type="project" value="UniProtKB-SubCell"/>
</dbReference>